<keyword evidence="8" id="KW-1185">Reference proteome</keyword>
<evidence type="ECO:0000256" key="2">
    <source>
        <dbReference type="ARBA" id="ARBA00023134"/>
    </source>
</evidence>
<dbReference type="GO" id="GO:0005777">
    <property type="term" value="C:peroxisome"/>
    <property type="evidence" value="ECO:0007669"/>
    <property type="project" value="TreeGrafter"/>
</dbReference>
<reference evidence="7" key="1">
    <citation type="journal article" date="2021" name="New Phytol.">
        <title>Evolutionary innovations through gain and loss of genes in the ectomycorrhizal Boletales.</title>
        <authorList>
            <person name="Wu G."/>
            <person name="Miyauchi S."/>
            <person name="Morin E."/>
            <person name="Kuo A."/>
            <person name="Drula E."/>
            <person name="Varga T."/>
            <person name="Kohler A."/>
            <person name="Feng B."/>
            <person name="Cao Y."/>
            <person name="Lipzen A."/>
            <person name="Daum C."/>
            <person name="Hundley H."/>
            <person name="Pangilinan J."/>
            <person name="Johnson J."/>
            <person name="Barry K."/>
            <person name="LaButti K."/>
            <person name="Ng V."/>
            <person name="Ahrendt S."/>
            <person name="Min B."/>
            <person name="Choi I.G."/>
            <person name="Park H."/>
            <person name="Plett J.M."/>
            <person name="Magnuson J."/>
            <person name="Spatafora J.W."/>
            <person name="Nagy L.G."/>
            <person name="Henrissat B."/>
            <person name="Grigoriev I.V."/>
            <person name="Yang Z.L."/>
            <person name="Xu J."/>
            <person name="Martin F.M."/>
        </authorList>
    </citation>
    <scope>NUCLEOTIDE SEQUENCE</scope>
    <source>
        <strain evidence="7">KKN 215</strain>
    </source>
</reference>
<dbReference type="GO" id="GO:0008017">
    <property type="term" value="F:microtubule binding"/>
    <property type="evidence" value="ECO:0007669"/>
    <property type="project" value="TreeGrafter"/>
</dbReference>
<dbReference type="FunFam" id="3.40.50.300:FF:000383">
    <property type="entry name" value="Dynamin-like gtpase dnm1"/>
    <property type="match status" value="1"/>
</dbReference>
<feature type="domain" description="Dynamin-type G" evidence="6">
    <location>
        <begin position="22"/>
        <end position="297"/>
    </location>
</feature>
<dbReference type="OrthoDB" id="5061070at2759"/>
<evidence type="ECO:0000256" key="3">
    <source>
        <dbReference type="RuleBase" id="RU003932"/>
    </source>
</evidence>
<name>A0A8K0UIG3_9AGAR</name>
<gene>
    <name evidence="7" type="ORF">BXZ70DRAFT_949509</name>
</gene>
<sequence length="808" mass="88149">MDADLIKLVNKLQDTFADLGGELDMPQIAVVGSQSAGKSSVLETIVGRDFLPRGSGIVTRRPLVLQLIHTPQPNPSTSAPVEWGQFLHLENQRFTDFAEIRAEIERETFRVAGQNRGVSKQPINLKIYSPNVLDLTLVDLPGLTKIPVGDQPSDIEQQIRKLVTEYVSKPNCIILAVSPANVDLANSESLQLAREIDPNGRRTIGVLTKLDLMDAGTNALDVLTGRVYPLKLGFIGVVNRSQQDINTEKSLTAALDSETEFFKSHAAYRHIAHKNGTKHLARTLNQVLLNHIREKLPDMKARLNTLMGQTQQELNSYGDDAIGGDANQQGALILRLMTQFARDFISSIEGTNANISTKELCGGARIYYIFNDVFGTTLASIDATRNLENQDIRTAIRNSTGPRPSLFVPEIAFDLLVKPQIKLLESPSIRCVELVYEELVKICHNCTSPDLQRFPKLHAQLVEVVSELLRERLGPTTAYTQSLIEIQTAYINTNHPAFISGSATAAAKVANGVPPKSAGPPRPSSVEPVNGRANTDDQEDSADEHSPNGTINGIPLTRDARSVSSTVHDRSRSAVPPVVDGKSGSSSHRRQSSPKPQHHRHREKHDAQAQPPAPGQPGTSPPSHSGKDTFLNYFFGPSGPGPLAGSSVDRASAGSAVAVRPVGRDVYGGDSSLQSGLMASTRLEGNDAAYDMKSLGKHIEAVGTADSRLNEREAMETELIRSLIGSYFNIVRQTIQDLVPKAIMHLLVNHTSQQVQNRLVASLYKPEIFPDLLNEDVSLVEERKRVKGLLEAYKEAFRTLSEVTLSSA</sequence>
<proteinExistence type="inferred from homology"/>
<dbReference type="InterPro" id="IPR000375">
    <property type="entry name" value="Dynamin_stalk"/>
</dbReference>
<dbReference type="EMBL" id="JAEVFJ010000029">
    <property type="protein sequence ID" value="KAH8093232.1"/>
    <property type="molecule type" value="Genomic_DNA"/>
</dbReference>
<feature type="compositionally biased region" description="Basic residues" evidence="4">
    <location>
        <begin position="587"/>
        <end position="603"/>
    </location>
</feature>
<dbReference type="InterPro" id="IPR027417">
    <property type="entry name" value="P-loop_NTPase"/>
</dbReference>
<dbReference type="InterPro" id="IPR045063">
    <property type="entry name" value="Dynamin_N"/>
</dbReference>
<evidence type="ECO:0000313" key="8">
    <source>
        <dbReference type="Proteomes" id="UP000813824"/>
    </source>
</evidence>
<evidence type="ECO:0000313" key="7">
    <source>
        <dbReference type="EMBL" id="KAH8093232.1"/>
    </source>
</evidence>
<dbReference type="InterPro" id="IPR001401">
    <property type="entry name" value="Dynamin_GTPase"/>
</dbReference>
<dbReference type="GO" id="GO:0003924">
    <property type="term" value="F:GTPase activity"/>
    <property type="evidence" value="ECO:0007669"/>
    <property type="project" value="InterPro"/>
</dbReference>
<organism evidence="7 8">
    <name type="scientific">Cristinia sonorae</name>
    <dbReference type="NCBI Taxonomy" id="1940300"/>
    <lineage>
        <taxon>Eukaryota</taxon>
        <taxon>Fungi</taxon>
        <taxon>Dikarya</taxon>
        <taxon>Basidiomycota</taxon>
        <taxon>Agaricomycotina</taxon>
        <taxon>Agaricomycetes</taxon>
        <taxon>Agaricomycetidae</taxon>
        <taxon>Agaricales</taxon>
        <taxon>Pleurotineae</taxon>
        <taxon>Stephanosporaceae</taxon>
        <taxon>Cristinia</taxon>
    </lineage>
</organism>
<dbReference type="PROSITE" id="PS51388">
    <property type="entry name" value="GED"/>
    <property type="match status" value="1"/>
</dbReference>
<feature type="domain" description="GED" evidence="5">
    <location>
        <begin position="717"/>
        <end position="808"/>
    </location>
</feature>
<dbReference type="GO" id="GO:0005525">
    <property type="term" value="F:GTP binding"/>
    <property type="evidence" value="ECO:0007669"/>
    <property type="project" value="UniProtKB-KW"/>
</dbReference>
<dbReference type="InterPro" id="IPR022812">
    <property type="entry name" value="Dynamin"/>
</dbReference>
<dbReference type="GO" id="GO:0005874">
    <property type="term" value="C:microtubule"/>
    <property type="evidence" value="ECO:0007669"/>
    <property type="project" value="TreeGrafter"/>
</dbReference>
<dbReference type="InterPro" id="IPR020850">
    <property type="entry name" value="GED_dom"/>
</dbReference>
<dbReference type="Pfam" id="PF02212">
    <property type="entry name" value="GED"/>
    <property type="match status" value="1"/>
</dbReference>
<protein>
    <submittedName>
        <fullName evidence="7">Dynamin central region-domain-containing protein</fullName>
    </submittedName>
</protein>
<dbReference type="Pfam" id="PF01031">
    <property type="entry name" value="Dynamin_M"/>
    <property type="match status" value="1"/>
</dbReference>
<evidence type="ECO:0000259" key="5">
    <source>
        <dbReference type="PROSITE" id="PS51388"/>
    </source>
</evidence>
<dbReference type="PANTHER" id="PTHR11566:SF235">
    <property type="entry name" value="DYNAMIN-RELATED PROTEIN DNM1"/>
    <property type="match status" value="1"/>
</dbReference>
<dbReference type="GO" id="GO:0016020">
    <property type="term" value="C:membrane"/>
    <property type="evidence" value="ECO:0007669"/>
    <property type="project" value="TreeGrafter"/>
</dbReference>
<dbReference type="PROSITE" id="PS51718">
    <property type="entry name" value="G_DYNAMIN_2"/>
    <property type="match status" value="1"/>
</dbReference>
<dbReference type="Gene3D" id="3.40.50.300">
    <property type="entry name" value="P-loop containing nucleotide triphosphate hydrolases"/>
    <property type="match status" value="1"/>
</dbReference>
<dbReference type="PROSITE" id="PS00410">
    <property type="entry name" value="G_DYNAMIN_1"/>
    <property type="match status" value="1"/>
</dbReference>
<dbReference type="GO" id="GO:0000266">
    <property type="term" value="P:mitochondrial fission"/>
    <property type="evidence" value="ECO:0007669"/>
    <property type="project" value="TreeGrafter"/>
</dbReference>
<keyword evidence="2 3" id="KW-0342">GTP-binding</keyword>
<dbReference type="GO" id="GO:0005739">
    <property type="term" value="C:mitochondrion"/>
    <property type="evidence" value="ECO:0007669"/>
    <property type="project" value="TreeGrafter"/>
</dbReference>
<evidence type="ECO:0000256" key="4">
    <source>
        <dbReference type="SAM" id="MobiDB-lite"/>
    </source>
</evidence>
<dbReference type="InterPro" id="IPR030381">
    <property type="entry name" value="G_DYNAMIN_dom"/>
</dbReference>
<keyword evidence="1 3" id="KW-0547">Nucleotide-binding</keyword>
<dbReference type="GO" id="GO:0006897">
    <property type="term" value="P:endocytosis"/>
    <property type="evidence" value="ECO:0007669"/>
    <property type="project" value="TreeGrafter"/>
</dbReference>
<dbReference type="Proteomes" id="UP000813824">
    <property type="component" value="Unassembled WGS sequence"/>
</dbReference>
<dbReference type="Gene3D" id="1.20.120.1240">
    <property type="entry name" value="Dynamin, middle domain"/>
    <property type="match status" value="2"/>
</dbReference>
<evidence type="ECO:0000259" key="6">
    <source>
        <dbReference type="PROSITE" id="PS51718"/>
    </source>
</evidence>
<dbReference type="PANTHER" id="PTHR11566">
    <property type="entry name" value="DYNAMIN"/>
    <property type="match status" value="1"/>
</dbReference>
<dbReference type="SMART" id="SM00302">
    <property type="entry name" value="GED"/>
    <property type="match status" value="1"/>
</dbReference>
<evidence type="ECO:0000256" key="1">
    <source>
        <dbReference type="ARBA" id="ARBA00022741"/>
    </source>
</evidence>
<dbReference type="Pfam" id="PF00350">
    <property type="entry name" value="Dynamin_N"/>
    <property type="match status" value="1"/>
</dbReference>
<dbReference type="InterPro" id="IPR019762">
    <property type="entry name" value="Dynamin_GTPase_CS"/>
</dbReference>
<comment type="caution">
    <text evidence="7">The sequence shown here is derived from an EMBL/GenBank/DDBJ whole genome shotgun (WGS) entry which is preliminary data.</text>
</comment>
<dbReference type="InterPro" id="IPR003130">
    <property type="entry name" value="GED"/>
</dbReference>
<dbReference type="GO" id="GO:0016559">
    <property type="term" value="P:peroxisome fission"/>
    <property type="evidence" value="ECO:0007669"/>
    <property type="project" value="TreeGrafter"/>
</dbReference>
<dbReference type="SMART" id="SM00053">
    <property type="entry name" value="DYNc"/>
    <property type="match status" value="1"/>
</dbReference>
<dbReference type="PRINTS" id="PR00195">
    <property type="entry name" value="DYNAMIN"/>
</dbReference>
<comment type="similarity">
    <text evidence="3">Belongs to the TRAFAC class dynamin-like GTPase superfamily. Dynamin/Fzo/YdjA family.</text>
</comment>
<accession>A0A8K0UIG3</accession>
<dbReference type="GO" id="GO:0048312">
    <property type="term" value="P:intracellular distribution of mitochondria"/>
    <property type="evidence" value="ECO:0007669"/>
    <property type="project" value="TreeGrafter"/>
</dbReference>
<dbReference type="AlphaFoldDB" id="A0A8K0UIG3"/>
<dbReference type="SUPFAM" id="SSF52540">
    <property type="entry name" value="P-loop containing nucleoside triphosphate hydrolases"/>
    <property type="match status" value="1"/>
</dbReference>
<feature type="region of interest" description="Disordered" evidence="4">
    <location>
        <begin position="510"/>
        <end position="634"/>
    </location>
</feature>
<dbReference type="CDD" id="cd08771">
    <property type="entry name" value="DLP_1"/>
    <property type="match status" value="1"/>
</dbReference>